<dbReference type="InterPro" id="IPR013785">
    <property type="entry name" value="Aldolase_TIM"/>
</dbReference>
<protein>
    <submittedName>
        <fullName evidence="5">3-keto-5-aminohexanoate cleavage protein</fullName>
    </submittedName>
</protein>
<reference evidence="5 6" key="1">
    <citation type="submission" date="2019-10" db="EMBL/GenBank/DDBJ databases">
        <title>Rubrobacter sp nov SCSIO 52915 isolated from a deep-sea sediment in the South China Sea.</title>
        <authorList>
            <person name="Chen R.W."/>
        </authorList>
    </citation>
    <scope>NUCLEOTIDE SEQUENCE [LARGE SCALE GENOMIC DNA]</scope>
    <source>
        <strain evidence="5 6">SCSIO 52915</strain>
    </source>
</reference>
<dbReference type="Proteomes" id="UP000502706">
    <property type="component" value="Chromosome"/>
</dbReference>
<dbReference type="RefSeq" id="WP_166398053.1">
    <property type="nucleotide sequence ID" value="NZ_CP045121.1"/>
</dbReference>
<evidence type="ECO:0000256" key="2">
    <source>
        <dbReference type="ARBA" id="ARBA00022679"/>
    </source>
</evidence>
<dbReference type="KEGG" id="rmar:GBA65_19765"/>
<dbReference type="AlphaFoldDB" id="A0A6G8Q1N7"/>
<proteinExistence type="predicted"/>
<dbReference type="InterPro" id="IPR008567">
    <property type="entry name" value="BKACE"/>
</dbReference>
<comment type="cofactor">
    <cofactor evidence="1">
        <name>Zn(2+)</name>
        <dbReference type="ChEBI" id="CHEBI:29105"/>
    </cofactor>
</comment>
<keyword evidence="3" id="KW-0479">Metal-binding</keyword>
<dbReference type="PANTHER" id="PTHR37418:SF2">
    <property type="entry name" value="3-KETO-5-AMINOHEXANOATE CLEAVAGE ENZYME"/>
    <property type="match status" value="1"/>
</dbReference>
<keyword evidence="2" id="KW-0808">Transferase</keyword>
<evidence type="ECO:0000256" key="3">
    <source>
        <dbReference type="ARBA" id="ARBA00022723"/>
    </source>
</evidence>
<keyword evidence="6" id="KW-1185">Reference proteome</keyword>
<dbReference type="Pfam" id="PF05853">
    <property type="entry name" value="BKACE"/>
    <property type="match status" value="1"/>
</dbReference>
<evidence type="ECO:0000313" key="6">
    <source>
        <dbReference type="Proteomes" id="UP000502706"/>
    </source>
</evidence>
<evidence type="ECO:0000313" key="5">
    <source>
        <dbReference type="EMBL" id="QIN80381.1"/>
    </source>
</evidence>
<organism evidence="5 6">
    <name type="scientific">Rubrobacter marinus</name>
    <dbReference type="NCBI Taxonomy" id="2653852"/>
    <lineage>
        <taxon>Bacteria</taxon>
        <taxon>Bacillati</taxon>
        <taxon>Actinomycetota</taxon>
        <taxon>Rubrobacteria</taxon>
        <taxon>Rubrobacterales</taxon>
        <taxon>Rubrobacteraceae</taxon>
        <taxon>Rubrobacter</taxon>
    </lineage>
</organism>
<sequence>MSSKPSAGTGKVIVSCAVTGAIHVPSMTPHLPIGPDQIAESAIGAAEAGAAILHLHARDPEDGRPTPDPEVFARFLPEIQASTDAVINITTGGGHGMTLEERTAAARRFRPELCSLNMGSMNFGLFPALDRMDDFRHEWEPAYLRMTRDFIFKNTFEDIESIVSDLGADGTRFEFECYDVNHLYNLAHFLDKGLVRPPLFVQSVLGILGGIGTDPEDLMHMKRTADRLFGDDYVWSVLAAGRHQTRLVTMGAILGGNVRVGLEDSIYLAKGVLAESNAQQVEKIVRILRELSLEIATPAEVREMLGLKGRDRTAIPTKGKPEPV</sequence>
<dbReference type="EMBL" id="CP045121">
    <property type="protein sequence ID" value="QIN80381.1"/>
    <property type="molecule type" value="Genomic_DNA"/>
</dbReference>
<gene>
    <name evidence="5" type="ORF">GBA65_19765</name>
</gene>
<name>A0A6G8Q1N7_9ACTN</name>
<evidence type="ECO:0000256" key="1">
    <source>
        <dbReference type="ARBA" id="ARBA00001947"/>
    </source>
</evidence>
<dbReference type="Gene3D" id="3.20.20.70">
    <property type="entry name" value="Aldolase class I"/>
    <property type="match status" value="1"/>
</dbReference>
<evidence type="ECO:0000256" key="4">
    <source>
        <dbReference type="ARBA" id="ARBA00022833"/>
    </source>
</evidence>
<keyword evidence="4" id="KW-0862">Zinc</keyword>
<dbReference type="GO" id="GO:0043720">
    <property type="term" value="F:3-keto-5-aminohexanoate cleavage activity"/>
    <property type="evidence" value="ECO:0007669"/>
    <property type="project" value="InterPro"/>
</dbReference>
<accession>A0A6G8Q1N7</accession>
<dbReference type="GO" id="GO:0046872">
    <property type="term" value="F:metal ion binding"/>
    <property type="evidence" value="ECO:0007669"/>
    <property type="project" value="UniProtKB-KW"/>
</dbReference>
<dbReference type="PANTHER" id="PTHR37418">
    <property type="entry name" value="3-KETO-5-AMINOHEXANOATE CLEAVAGE ENZYME-RELATED"/>
    <property type="match status" value="1"/>
</dbReference>